<organism evidence="2 3">
    <name type="scientific">Diatraea saccharalis</name>
    <name type="common">sugarcane borer</name>
    <dbReference type="NCBI Taxonomy" id="40085"/>
    <lineage>
        <taxon>Eukaryota</taxon>
        <taxon>Metazoa</taxon>
        <taxon>Ecdysozoa</taxon>
        <taxon>Arthropoda</taxon>
        <taxon>Hexapoda</taxon>
        <taxon>Insecta</taxon>
        <taxon>Pterygota</taxon>
        <taxon>Neoptera</taxon>
        <taxon>Endopterygota</taxon>
        <taxon>Lepidoptera</taxon>
        <taxon>Glossata</taxon>
        <taxon>Ditrysia</taxon>
        <taxon>Pyraloidea</taxon>
        <taxon>Crambidae</taxon>
        <taxon>Crambinae</taxon>
        <taxon>Diatraea</taxon>
    </lineage>
</organism>
<dbReference type="Proteomes" id="UP001153714">
    <property type="component" value="Chromosome 18"/>
</dbReference>
<reference evidence="2" key="2">
    <citation type="submission" date="2022-10" db="EMBL/GenBank/DDBJ databases">
        <authorList>
            <consortium name="ENA_rothamsted_submissions"/>
            <consortium name="culmorum"/>
            <person name="King R."/>
        </authorList>
    </citation>
    <scope>NUCLEOTIDE SEQUENCE</scope>
</reference>
<dbReference type="OrthoDB" id="7479007at2759"/>
<reference evidence="2" key="1">
    <citation type="submission" date="2021-12" db="EMBL/GenBank/DDBJ databases">
        <authorList>
            <person name="King R."/>
        </authorList>
    </citation>
    <scope>NUCLEOTIDE SEQUENCE</scope>
</reference>
<dbReference type="EMBL" id="OU893349">
    <property type="protein sequence ID" value="CAG9787684.1"/>
    <property type="molecule type" value="Genomic_DNA"/>
</dbReference>
<evidence type="ECO:0000313" key="2">
    <source>
        <dbReference type="EMBL" id="CAG9787684.1"/>
    </source>
</evidence>
<accession>A0A9N9R0Z1</accession>
<feature type="region of interest" description="Disordered" evidence="1">
    <location>
        <begin position="1"/>
        <end position="27"/>
    </location>
</feature>
<sequence>MIMESYESDESNNSSITNIEPERNTTLDQARLTDGDLGDFLDPELTLVCNTYKKSETFSTPWRPTTSRKIDKERKNNEDDCLHCKNSTEPYCHVELGLTKSIHTEKVEIVQGCAHADICNVFEDLSIVVTYISWPCKYEHYGDVLTQSLTASLLYKLAQIEEGRRYLNYNSKITNDLKKVIRRKSSMLEMETIESLNATLNLLNPPLTQNLNITYYYKPIDEGIGKKTLNALIDYRQYMTLDEVFAQLDLMLDLSNRDTGKFELISNLPHILLLFKQLLVEYDNSEINIVLTKILTNILTKNIGKEKMESDAPKALTIADIATEV</sequence>
<gene>
    <name evidence="2" type="ORF">DIATSA_LOCUS5547</name>
</gene>
<dbReference type="AlphaFoldDB" id="A0A9N9R0Z1"/>
<evidence type="ECO:0000313" key="3">
    <source>
        <dbReference type="Proteomes" id="UP001153714"/>
    </source>
</evidence>
<protein>
    <submittedName>
        <fullName evidence="2">Uncharacterized protein</fullName>
    </submittedName>
</protein>
<feature type="compositionally biased region" description="Acidic residues" evidence="1">
    <location>
        <begin position="1"/>
        <end position="10"/>
    </location>
</feature>
<name>A0A9N9R0Z1_9NEOP</name>
<proteinExistence type="predicted"/>
<evidence type="ECO:0000256" key="1">
    <source>
        <dbReference type="SAM" id="MobiDB-lite"/>
    </source>
</evidence>
<keyword evidence="3" id="KW-1185">Reference proteome</keyword>